<feature type="compositionally biased region" description="Basic and acidic residues" evidence="1">
    <location>
        <begin position="246"/>
        <end position="256"/>
    </location>
</feature>
<comment type="caution">
    <text evidence="2">The sequence shown here is derived from an EMBL/GenBank/DDBJ whole genome shotgun (WGS) entry which is preliminary data.</text>
</comment>
<feature type="compositionally biased region" description="Acidic residues" evidence="1">
    <location>
        <begin position="257"/>
        <end position="266"/>
    </location>
</feature>
<feature type="region of interest" description="Disordered" evidence="1">
    <location>
        <begin position="182"/>
        <end position="272"/>
    </location>
</feature>
<reference evidence="2" key="1">
    <citation type="journal article" date="2020" name="G3 (Bethesda)">
        <title>High-Quality Assemblies for Three Invasive Social Wasps from the &lt;i&gt;Vespula&lt;/i&gt; Genus.</title>
        <authorList>
            <person name="Harrop T.W.R."/>
            <person name="Guhlin J."/>
            <person name="McLaughlin G.M."/>
            <person name="Permina E."/>
            <person name="Stockwell P."/>
            <person name="Gilligan J."/>
            <person name="Le Lec M.F."/>
            <person name="Gruber M.A.M."/>
            <person name="Quinn O."/>
            <person name="Lovegrove M."/>
            <person name="Duncan E.J."/>
            <person name="Remnant E.J."/>
            <person name="Van Eeckhoven J."/>
            <person name="Graham B."/>
            <person name="Knapp R.A."/>
            <person name="Langford K.W."/>
            <person name="Kronenberg Z."/>
            <person name="Press M.O."/>
            <person name="Eacker S.M."/>
            <person name="Wilson-Rankin E.E."/>
            <person name="Purcell J."/>
            <person name="Lester P.J."/>
            <person name="Dearden P.K."/>
        </authorList>
    </citation>
    <scope>NUCLEOTIDE SEQUENCE</scope>
    <source>
        <strain evidence="2">Linc-1</strain>
    </source>
</reference>
<organism evidence="2 3">
    <name type="scientific">Vespula germanica</name>
    <name type="common">German yellow jacket</name>
    <name type="synonym">Paravespula germanica</name>
    <dbReference type="NCBI Taxonomy" id="30212"/>
    <lineage>
        <taxon>Eukaryota</taxon>
        <taxon>Metazoa</taxon>
        <taxon>Ecdysozoa</taxon>
        <taxon>Arthropoda</taxon>
        <taxon>Hexapoda</taxon>
        <taxon>Insecta</taxon>
        <taxon>Pterygota</taxon>
        <taxon>Neoptera</taxon>
        <taxon>Endopterygota</taxon>
        <taxon>Hymenoptera</taxon>
        <taxon>Apocrita</taxon>
        <taxon>Aculeata</taxon>
        <taxon>Vespoidea</taxon>
        <taxon>Vespidae</taxon>
        <taxon>Vespinae</taxon>
        <taxon>Vespula</taxon>
    </lineage>
</organism>
<accession>A0A834KF78</accession>
<proteinExistence type="predicted"/>
<keyword evidence="3" id="KW-1185">Reference proteome</keyword>
<evidence type="ECO:0000313" key="3">
    <source>
        <dbReference type="Proteomes" id="UP000617340"/>
    </source>
</evidence>
<protein>
    <submittedName>
        <fullName evidence="2">Uncharacterized protein</fullName>
    </submittedName>
</protein>
<dbReference type="AlphaFoldDB" id="A0A834KF78"/>
<name>A0A834KF78_VESGE</name>
<evidence type="ECO:0000256" key="1">
    <source>
        <dbReference type="SAM" id="MobiDB-lite"/>
    </source>
</evidence>
<dbReference type="EMBL" id="JACSDZ010000005">
    <property type="protein sequence ID" value="KAF7403724.1"/>
    <property type="molecule type" value="Genomic_DNA"/>
</dbReference>
<evidence type="ECO:0000313" key="2">
    <source>
        <dbReference type="EMBL" id="KAF7403724.1"/>
    </source>
</evidence>
<dbReference type="Proteomes" id="UP000617340">
    <property type="component" value="Unassembled WGS sequence"/>
</dbReference>
<sequence length="272" mass="31506">MYDSTSTLGKKGEDFKGIRINEKGSWDRSVLENASTSNDRPYFRYRRGFRSRVPDRASISIGRLDRVPFRRLNIARLNEREKVIGFDYEGTLSKPSKLLVRSVSKRSRKKKFSRKGGRSEMIRRTSLLPLFRPEDNENNEAEADPEKREAVQKNSTESASVQAKMSLDLIVEQLKREISLKDIEDKEQSVSTTEEEATEPKDFFETAFEEGPKVVEHEERGATTDEDEETTDAADVNVVSMNLEKFQTEERERIDRQEEEEEEEETISPREP</sequence>
<feature type="compositionally biased region" description="Basic and acidic residues" evidence="1">
    <location>
        <begin position="198"/>
        <end position="223"/>
    </location>
</feature>
<gene>
    <name evidence="2" type="ORF">HZH68_006518</name>
</gene>
<feature type="compositionally biased region" description="Polar residues" evidence="1">
    <location>
        <begin position="152"/>
        <end position="161"/>
    </location>
</feature>
<feature type="region of interest" description="Disordered" evidence="1">
    <location>
        <begin position="123"/>
        <end position="161"/>
    </location>
</feature>